<dbReference type="Gene3D" id="1.25.40.420">
    <property type="match status" value="1"/>
</dbReference>
<evidence type="ECO:0000313" key="4">
    <source>
        <dbReference type="EMBL" id="KAJ3686364.1"/>
    </source>
</evidence>
<comment type="similarity">
    <text evidence="2">Belongs to the Tdpoz family.</text>
</comment>
<dbReference type="InterPro" id="IPR000210">
    <property type="entry name" value="BTB/POZ_dom"/>
</dbReference>
<dbReference type="AlphaFoldDB" id="A0AAD5Z3T1"/>
<evidence type="ECO:0000259" key="3">
    <source>
        <dbReference type="PROSITE" id="PS50097"/>
    </source>
</evidence>
<feature type="domain" description="BTB" evidence="3">
    <location>
        <begin position="19"/>
        <end position="81"/>
    </location>
</feature>
<proteinExistence type="inferred from homology"/>
<dbReference type="PANTHER" id="PTHR26379:SF284">
    <property type="entry name" value="BTB DOMAIN-CONTAINING PROTEIN"/>
    <property type="match status" value="1"/>
</dbReference>
<dbReference type="EMBL" id="JAMRDG010000002">
    <property type="protein sequence ID" value="KAJ3686364.1"/>
    <property type="molecule type" value="Genomic_DNA"/>
</dbReference>
<organism evidence="4 5">
    <name type="scientific">Rhynchospora tenuis</name>
    <dbReference type="NCBI Taxonomy" id="198213"/>
    <lineage>
        <taxon>Eukaryota</taxon>
        <taxon>Viridiplantae</taxon>
        <taxon>Streptophyta</taxon>
        <taxon>Embryophyta</taxon>
        <taxon>Tracheophyta</taxon>
        <taxon>Spermatophyta</taxon>
        <taxon>Magnoliopsida</taxon>
        <taxon>Liliopsida</taxon>
        <taxon>Poales</taxon>
        <taxon>Cyperaceae</taxon>
        <taxon>Cyperoideae</taxon>
        <taxon>Rhynchosporeae</taxon>
        <taxon>Rhynchospora</taxon>
    </lineage>
</organism>
<evidence type="ECO:0000256" key="1">
    <source>
        <dbReference type="ARBA" id="ARBA00004906"/>
    </source>
</evidence>
<evidence type="ECO:0000256" key="2">
    <source>
        <dbReference type="ARBA" id="ARBA00010846"/>
    </source>
</evidence>
<evidence type="ECO:0000313" key="5">
    <source>
        <dbReference type="Proteomes" id="UP001210211"/>
    </source>
</evidence>
<dbReference type="Pfam" id="PF00651">
    <property type="entry name" value="BTB"/>
    <property type="match status" value="1"/>
</dbReference>
<dbReference type="Proteomes" id="UP001210211">
    <property type="component" value="Unassembled WGS sequence"/>
</dbReference>
<dbReference type="InterPro" id="IPR045005">
    <property type="entry name" value="BPM1-6"/>
</dbReference>
<comment type="pathway">
    <text evidence="1">Protein modification; protein ubiquitination.</text>
</comment>
<dbReference type="Gene3D" id="3.30.710.10">
    <property type="entry name" value="Potassium Channel Kv1.1, Chain A"/>
    <property type="match status" value="1"/>
</dbReference>
<gene>
    <name evidence="4" type="ORF">LUZ61_015528</name>
</gene>
<dbReference type="SMART" id="SM00225">
    <property type="entry name" value="BTB"/>
    <property type="match status" value="1"/>
</dbReference>
<protein>
    <recommendedName>
        <fullName evidence="3">BTB domain-containing protein</fullName>
    </recommendedName>
</protein>
<dbReference type="Pfam" id="PF24570">
    <property type="entry name" value="BACK_BPM_SPOP"/>
    <property type="match status" value="1"/>
</dbReference>
<name>A0AAD5Z3T1_9POAL</name>
<dbReference type="GO" id="GO:0016567">
    <property type="term" value="P:protein ubiquitination"/>
    <property type="evidence" value="ECO:0007669"/>
    <property type="project" value="InterPro"/>
</dbReference>
<dbReference type="SUPFAM" id="SSF54695">
    <property type="entry name" value="POZ domain"/>
    <property type="match status" value="1"/>
</dbReference>
<dbReference type="InterPro" id="IPR056423">
    <property type="entry name" value="BACK_BPM_SPOP"/>
</dbReference>
<sequence length="190" mass="21851">MASSFKENIIGILRCKETTDISFDVGGRIFRAHKVFVSAQSVFFDNFFSGHEDHMKVDDLTPEVFEKVLLFLYTRAVEDCNQCEDYCGLIQAAVKYGIQNLKFICEARLYRNINSLTVLRSIEVAQQFNCAKLWQGCISYVIENMDNVVFTKKYIALMHTCPAILDSLAKASELSERKSVHYKHKINKRI</sequence>
<dbReference type="InterPro" id="IPR011333">
    <property type="entry name" value="SKP1/BTB/POZ_sf"/>
</dbReference>
<keyword evidence="5" id="KW-1185">Reference proteome</keyword>
<reference evidence="4 5" key="1">
    <citation type="journal article" date="2022" name="Cell">
        <title>Repeat-based holocentromeres influence genome architecture and karyotype evolution.</title>
        <authorList>
            <person name="Hofstatter P.G."/>
            <person name="Thangavel G."/>
            <person name="Lux T."/>
            <person name="Neumann P."/>
            <person name="Vondrak T."/>
            <person name="Novak P."/>
            <person name="Zhang M."/>
            <person name="Costa L."/>
            <person name="Castellani M."/>
            <person name="Scott A."/>
            <person name="Toegelov H."/>
            <person name="Fuchs J."/>
            <person name="Mata-Sucre Y."/>
            <person name="Dias Y."/>
            <person name="Vanzela A.L.L."/>
            <person name="Huettel B."/>
            <person name="Almeida C.C.S."/>
            <person name="Simkova H."/>
            <person name="Souza G."/>
            <person name="Pedrosa-Harand A."/>
            <person name="Macas J."/>
            <person name="Mayer K.F.X."/>
            <person name="Houben A."/>
            <person name="Marques A."/>
        </authorList>
    </citation>
    <scope>NUCLEOTIDE SEQUENCE [LARGE SCALE GENOMIC DNA]</scope>
    <source>
        <strain evidence="4">RhyTen1mFocal</strain>
    </source>
</reference>
<dbReference type="PANTHER" id="PTHR26379">
    <property type="entry name" value="BTB/POZ AND MATH DOMAIN-CONTAINING PROTEIN 1"/>
    <property type="match status" value="1"/>
</dbReference>
<comment type="caution">
    <text evidence="4">The sequence shown here is derived from an EMBL/GenBank/DDBJ whole genome shotgun (WGS) entry which is preliminary data.</text>
</comment>
<accession>A0AAD5Z3T1</accession>
<dbReference type="PROSITE" id="PS50097">
    <property type="entry name" value="BTB"/>
    <property type="match status" value="1"/>
</dbReference>